<dbReference type="AlphaFoldDB" id="A0A922M175"/>
<dbReference type="PANTHER" id="PTHR10773">
    <property type="entry name" value="DNA-DIRECTED RNA POLYMERASES I, II, AND III SUBUNIT RPABC2"/>
    <property type="match status" value="1"/>
</dbReference>
<feature type="region of interest" description="Disordered" evidence="1">
    <location>
        <begin position="165"/>
        <end position="191"/>
    </location>
</feature>
<organism evidence="2 3">
    <name type="scientific">Spodoptera exigua</name>
    <name type="common">Beet armyworm</name>
    <name type="synonym">Noctua fulgens</name>
    <dbReference type="NCBI Taxonomy" id="7107"/>
    <lineage>
        <taxon>Eukaryota</taxon>
        <taxon>Metazoa</taxon>
        <taxon>Ecdysozoa</taxon>
        <taxon>Arthropoda</taxon>
        <taxon>Hexapoda</taxon>
        <taxon>Insecta</taxon>
        <taxon>Pterygota</taxon>
        <taxon>Neoptera</taxon>
        <taxon>Endopterygota</taxon>
        <taxon>Lepidoptera</taxon>
        <taxon>Glossata</taxon>
        <taxon>Ditrysia</taxon>
        <taxon>Noctuoidea</taxon>
        <taxon>Noctuidae</taxon>
        <taxon>Amphipyrinae</taxon>
        <taxon>Spodoptera</taxon>
    </lineage>
</organism>
<dbReference type="Proteomes" id="UP000814243">
    <property type="component" value="Unassembled WGS sequence"/>
</dbReference>
<evidence type="ECO:0000256" key="1">
    <source>
        <dbReference type="SAM" id="MobiDB-lite"/>
    </source>
</evidence>
<feature type="region of interest" description="Disordered" evidence="1">
    <location>
        <begin position="19"/>
        <end position="45"/>
    </location>
</feature>
<feature type="region of interest" description="Disordered" evidence="1">
    <location>
        <begin position="240"/>
        <end position="331"/>
    </location>
</feature>
<dbReference type="EMBL" id="JACEFF010000928">
    <property type="protein sequence ID" value="KAH9628074.1"/>
    <property type="molecule type" value="Genomic_DNA"/>
</dbReference>
<sequence length="908" mass="103284">MNKKLSARTRALVSACLKNSSDDEDENHSGVDIIENSPHSSPPKKLKTVGNTFFSSAALPYADTNRLSEHEVPTHEVSCEKSVELLFSGMGCSRYFNIRSHEDVEEKSIEPPPYSPLTPRPLSNHNVIMHEKQSTNTSPYIDQYIKPSEPHVMLYETIADKRITSVSRPISPRPNQSTLTDPPSSPVRSMSPETANIFDILTKDFENDCGASENMFNINDNNPIVSPASSNRTEVIFDDDDSVQDPDFVGESYSGGSDNSSGVSESLITSIPDSFFETNTDETETQSSSRSNQILHENISEATRSPSGRPKRGRKRKYGDHTREERKKRKYQNLPYVNSRKQKIEPKPFLDYNCNCPKKCQEKISRENRLSEFQKFYALGTYAAQNMFIAACVKEIPIKRSYVSASSNNSKKKTFTRIYHLNNVLVCKKMFLNTLQTTSKRVNTSLCKKRNDCITDKRGSQGGHNKATYESEEFIVNVIRKLPTYVSHYRRANCSDAKFLRSDMTLPTIYKLYEDEAKLAGQKVLSFSKVKRVFLTKFNLRTKPLKKDTCNKCDYFSNKKLKGSEEEKAMLDSAHREHLQKAKALQQQLKNDMQLAKEDRFTETITFDLQKTLPLPRIPTNIVFYKRQLWVYNLGIHSGSDDQAHCNVWVEGEAGRGSQEVGSCLYKHIMGRLGDSGVKNLILWSDSCGGQNRNIKLTLMLKALLNDHPTLETIRLRFLESGHSFLPNDTDFGRIECALKLQQRLYTPEDYMQIMQVCKKNKPMQVQRMNTEDFLSSANLEKKITNRKKATDGSKVSWLNTKEIMLKKEDAFSIFMRSNLDDEHIEVNIKKSLRGNTGLLTKEVMDPLWPNGKPIPEAKLNDLKSLLHLIPDDAQEYYKKLTGNSTVQDDIDGFSGTVDFEVEVEDAA</sequence>
<protein>
    <submittedName>
        <fullName evidence="2">Uncharacterized protein</fullName>
    </submittedName>
</protein>
<name>A0A922M175_SPOEX</name>
<comment type="caution">
    <text evidence="2">The sequence shown here is derived from an EMBL/GenBank/DDBJ whole genome shotgun (WGS) entry which is preliminary data.</text>
</comment>
<evidence type="ECO:0000313" key="3">
    <source>
        <dbReference type="Proteomes" id="UP000814243"/>
    </source>
</evidence>
<proteinExistence type="predicted"/>
<accession>A0A922M175</accession>
<dbReference type="PANTHER" id="PTHR10773:SF19">
    <property type="match status" value="1"/>
</dbReference>
<gene>
    <name evidence="2" type="ORF">HF086_018290</name>
</gene>
<feature type="compositionally biased region" description="Polar residues" evidence="1">
    <location>
        <begin position="285"/>
        <end position="303"/>
    </location>
</feature>
<feature type="compositionally biased region" description="Polar residues" evidence="1">
    <location>
        <begin position="254"/>
        <end position="278"/>
    </location>
</feature>
<evidence type="ECO:0000313" key="2">
    <source>
        <dbReference type="EMBL" id="KAH9628074.1"/>
    </source>
</evidence>
<reference evidence="2" key="1">
    <citation type="journal article" date="2021" name="G3 (Bethesda)">
        <title>Genome and transcriptome analysis of the beet armyworm Spodoptera exigua reveals targets for pest control. .</title>
        <authorList>
            <person name="Simon S."/>
            <person name="Breeschoten T."/>
            <person name="Jansen H.J."/>
            <person name="Dirks R.P."/>
            <person name="Schranz M.E."/>
            <person name="Ros V.I.D."/>
        </authorList>
    </citation>
    <scope>NUCLEOTIDE SEQUENCE</scope>
    <source>
        <strain evidence="2">TB_SE_WUR_2020</strain>
    </source>
</reference>
<feature type="compositionally biased region" description="Basic residues" evidence="1">
    <location>
        <begin position="309"/>
        <end position="318"/>
    </location>
</feature>